<feature type="compositionally biased region" description="Polar residues" evidence="1">
    <location>
        <begin position="236"/>
        <end position="245"/>
    </location>
</feature>
<keyword evidence="3" id="KW-1185">Reference proteome</keyword>
<reference evidence="3" key="2">
    <citation type="submission" date="2015-01" db="EMBL/GenBank/DDBJ databases">
        <title>Evolutionary Origins and Diversification of the Mycorrhizal Mutualists.</title>
        <authorList>
            <consortium name="DOE Joint Genome Institute"/>
            <consortium name="Mycorrhizal Genomics Consortium"/>
            <person name="Kohler A."/>
            <person name="Kuo A."/>
            <person name="Nagy L.G."/>
            <person name="Floudas D."/>
            <person name="Copeland A."/>
            <person name="Barry K.W."/>
            <person name="Cichocki N."/>
            <person name="Veneault-Fourrey C."/>
            <person name="LaButti K."/>
            <person name="Lindquist E.A."/>
            <person name="Lipzen A."/>
            <person name="Lundell T."/>
            <person name="Morin E."/>
            <person name="Murat C."/>
            <person name="Riley R."/>
            <person name="Ohm R."/>
            <person name="Sun H."/>
            <person name="Tunlid A."/>
            <person name="Henrissat B."/>
            <person name="Grigoriev I.V."/>
            <person name="Hibbett D.S."/>
            <person name="Martin F."/>
        </authorList>
    </citation>
    <scope>NUCLEOTIDE SEQUENCE [LARGE SCALE GENOMIC DNA]</scope>
    <source>
        <strain evidence="3">ATCC 200175</strain>
    </source>
</reference>
<evidence type="ECO:0000313" key="3">
    <source>
        <dbReference type="Proteomes" id="UP000053647"/>
    </source>
</evidence>
<dbReference type="AlphaFoldDB" id="A0A0C9TAY0"/>
<feature type="compositionally biased region" description="Polar residues" evidence="1">
    <location>
        <begin position="137"/>
        <end position="149"/>
    </location>
</feature>
<protein>
    <submittedName>
        <fullName evidence="2">Uncharacterized protein</fullName>
    </submittedName>
</protein>
<feature type="region of interest" description="Disordered" evidence="1">
    <location>
        <begin position="277"/>
        <end position="296"/>
    </location>
</feature>
<name>A0A0C9TAY0_PAXIN</name>
<proteinExistence type="predicted"/>
<accession>A0A0C9TAY0</accession>
<dbReference type="HOGENOM" id="CLU_903447_0_0_1"/>
<feature type="compositionally biased region" description="Low complexity" evidence="1">
    <location>
        <begin position="122"/>
        <end position="136"/>
    </location>
</feature>
<feature type="compositionally biased region" description="Polar residues" evidence="1">
    <location>
        <begin position="287"/>
        <end position="296"/>
    </location>
</feature>
<feature type="region of interest" description="Disordered" evidence="1">
    <location>
        <begin position="96"/>
        <end position="179"/>
    </location>
</feature>
<evidence type="ECO:0000313" key="2">
    <source>
        <dbReference type="EMBL" id="KIJ04441.1"/>
    </source>
</evidence>
<reference evidence="2 3" key="1">
    <citation type="submission" date="2014-06" db="EMBL/GenBank/DDBJ databases">
        <authorList>
            <consortium name="DOE Joint Genome Institute"/>
            <person name="Kuo A."/>
            <person name="Kohler A."/>
            <person name="Nagy L.G."/>
            <person name="Floudas D."/>
            <person name="Copeland A."/>
            <person name="Barry K.W."/>
            <person name="Cichocki N."/>
            <person name="Veneault-Fourrey C."/>
            <person name="LaButti K."/>
            <person name="Lindquist E.A."/>
            <person name="Lipzen A."/>
            <person name="Lundell T."/>
            <person name="Morin E."/>
            <person name="Murat C."/>
            <person name="Sun H."/>
            <person name="Tunlid A."/>
            <person name="Henrissat B."/>
            <person name="Grigoriev I.V."/>
            <person name="Hibbett D.S."/>
            <person name="Martin F."/>
            <person name="Nordberg H.P."/>
            <person name="Cantor M.N."/>
            <person name="Hua S.X."/>
        </authorList>
    </citation>
    <scope>NUCLEOTIDE SEQUENCE [LARGE SCALE GENOMIC DNA]</scope>
    <source>
        <strain evidence="2 3">ATCC 200175</strain>
    </source>
</reference>
<feature type="compositionally biased region" description="Polar residues" evidence="1">
    <location>
        <begin position="97"/>
        <end position="118"/>
    </location>
</feature>
<dbReference type="OrthoDB" id="3216045at2759"/>
<dbReference type="Proteomes" id="UP000053647">
    <property type="component" value="Unassembled WGS sequence"/>
</dbReference>
<organism evidence="2 3">
    <name type="scientific">Paxillus involutus ATCC 200175</name>
    <dbReference type="NCBI Taxonomy" id="664439"/>
    <lineage>
        <taxon>Eukaryota</taxon>
        <taxon>Fungi</taxon>
        <taxon>Dikarya</taxon>
        <taxon>Basidiomycota</taxon>
        <taxon>Agaricomycotina</taxon>
        <taxon>Agaricomycetes</taxon>
        <taxon>Agaricomycetidae</taxon>
        <taxon>Boletales</taxon>
        <taxon>Paxilineae</taxon>
        <taxon>Paxillaceae</taxon>
        <taxon>Paxillus</taxon>
    </lineage>
</organism>
<feature type="region of interest" description="Disordered" evidence="1">
    <location>
        <begin position="224"/>
        <end position="259"/>
    </location>
</feature>
<evidence type="ECO:0000256" key="1">
    <source>
        <dbReference type="SAM" id="MobiDB-lite"/>
    </source>
</evidence>
<sequence>MSQSPQSYVALWLQHGLESKAVKHVLLHVSVCLSLRDFLCGGVEVEALLLRTKANIRQLFFIEAGLPAACLLDLNMVEHSIQRSVSQSFIPVVTPRPSRSSISNPFPVSQAPLTSQPRRTSESSTQASPASTSTTTLGPPQTPVSSIPSFRSIRNLLPFGPGKTAGPSVPGTANTPKQSFVSFGPLRRITHDRKASVNFNRPEEPEEPPVIAIARPSETFEEEMMARKRSRDYERSTSNLSPSSRASEERYVLPAPSPVPPLGADLSTIIEAENSGISKHIPYPDDMQSNPVSGLESSVCLQPVNFEA</sequence>
<gene>
    <name evidence="2" type="ORF">PAXINDRAFT_104176</name>
</gene>
<dbReference type="EMBL" id="KN821828">
    <property type="protein sequence ID" value="KIJ04441.1"/>
    <property type="molecule type" value="Genomic_DNA"/>
</dbReference>